<dbReference type="RefSeq" id="WP_261758194.1">
    <property type="nucleotide sequence ID" value="NZ_CP104562.2"/>
</dbReference>
<proteinExistence type="predicted"/>
<organism evidence="1 2">
    <name type="scientific">Roseateles amylovorans</name>
    <dbReference type="NCBI Taxonomy" id="2978473"/>
    <lineage>
        <taxon>Bacteria</taxon>
        <taxon>Pseudomonadati</taxon>
        <taxon>Pseudomonadota</taxon>
        <taxon>Betaproteobacteria</taxon>
        <taxon>Burkholderiales</taxon>
        <taxon>Sphaerotilaceae</taxon>
        <taxon>Roseateles</taxon>
    </lineage>
</organism>
<evidence type="ECO:0000313" key="1">
    <source>
        <dbReference type="EMBL" id="UXH78403.1"/>
    </source>
</evidence>
<gene>
    <name evidence="1" type="ORF">N4261_00200</name>
</gene>
<protein>
    <submittedName>
        <fullName evidence="1">Uncharacterized protein</fullName>
    </submittedName>
</protein>
<keyword evidence="2" id="KW-1185">Reference proteome</keyword>
<reference evidence="1" key="1">
    <citation type="submission" date="2022-10" db="EMBL/GenBank/DDBJ databases">
        <title>Characterization and whole genome sequencing of a new Roseateles species, isolated from fresh water.</title>
        <authorList>
            <person name="Guliayeva D.Y."/>
            <person name="Akhremchuk A.E."/>
            <person name="Sikolenko M.A."/>
            <person name="Valentovich L.N."/>
            <person name="Sidarenka A.V."/>
        </authorList>
    </citation>
    <scope>NUCLEOTIDE SEQUENCE</scope>
    <source>
        <strain evidence="1">BIM B-1768</strain>
    </source>
</reference>
<name>A0ABY6B1H5_9BURK</name>
<evidence type="ECO:0000313" key="2">
    <source>
        <dbReference type="Proteomes" id="UP001064933"/>
    </source>
</evidence>
<sequence>MPVVGGAVVTAAAEALGVEVGVRVGVVGMALWTDDQNSPAR</sequence>
<dbReference type="Proteomes" id="UP001064933">
    <property type="component" value="Chromosome"/>
</dbReference>
<dbReference type="EMBL" id="CP104562">
    <property type="protein sequence ID" value="UXH78403.1"/>
    <property type="molecule type" value="Genomic_DNA"/>
</dbReference>
<accession>A0ABY6B1H5</accession>